<protein>
    <submittedName>
        <fullName evidence="4">T9SS C-terminal target domain-containing protein</fullName>
    </submittedName>
</protein>
<dbReference type="CDD" id="cd00063">
    <property type="entry name" value="FN3"/>
    <property type="match status" value="1"/>
</dbReference>
<dbReference type="InterPro" id="IPR013783">
    <property type="entry name" value="Ig-like_fold"/>
</dbReference>
<evidence type="ECO:0000256" key="2">
    <source>
        <dbReference type="SAM" id="SignalP"/>
    </source>
</evidence>
<dbReference type="Proteomes" id="UP000269015">
    <property type="component" value="Chromosome"/>
</dbReference>
<gene>
    <name evidence="4" type="ORF">EG352_11190</name>
</gene>
<proteinExistence type="predicted"/>
<dbReference type="Gene3D" id="2.60.40.10">
    <property type="entry name" value="Immunoglobulins"/>
    <property type="match status" value="1"/>
</dbReference>
<feature type="chain" id="PRO_5042200458" evidence="2">
    <location>
        <begin position="27"/>
        <end position="600"/>
    </location>
</feature>
<dbReference type="NCBIfam" id="TIGR04183">
    <property type="entry name" value="Por_Secre_tail"/>
    <property type="match status" value="1"/>
</dbReference>
<dbReference type="SUPFAM" id="SSF49265">
    <property type="entry name" value="Fibronectin type III"/>
    <property type="match status" value="1"/>
</dbReference>
<accession>A0AAD0YX02</accession>
<dbReference type="Pfam" id="PF18962">
    <property type="entry name" value="Por_Secre_tail"/>
    <property type="match status" value="1"/>
</dbReference>
<dbReference type="InterPro" id="IPR026444">
    <property type="entry name" value="Secre_tail"/>
</dbReference>
<dbReference type="InterPro" id="IPR003961">
    <property type="entry name" value="FN3_dom"/>
</dbReference>
<name>A0AAD0YX02_CHRID</name>
<feature type="domain" description="Fibronectin type-III" evidence="3">
    <location>
        <begin position="247"/>
        <end position="342"/>
    </location>
</feature>
<evidence type="ECO:0000256" key="1">
    <source>
        <dbReference type="ARBA" id="ARBA00022729"/>
    </source>
</evidence>
<dbReference type="SMART" id="SM00060">
    <property type="entry name" value="FN3"/>
    <property type="match status" value="1"/>
</dbReference>
<evidence type="ECO:0000313" key="5">
    <source>
        <dbReference type="Proteomes" id="UP000269015"/>
    </source>
</evidence>
<evidence type="ECO:0000259" key="3">
    <source>
        <dbReference type="PROSITE" id="PS50853"/>
    </source>
</evidence>
<dbReference type="EMBL" id="CP033930">
    <property type="protein sequence ID" value="AZB18301.1"/>
    <property type="molecule type" value="Genomic_DNA"/>
</dbReference>
<dbReference type="Gene3D" id="2.60.120.260">
    <property type="entry name" value="Galactose-binding domain-like"/>
    <property type="match status" value="1"/>
</dbReference>
<sequence>MKNMTINLFSRALPVIGFFSASFMMAQNFQTMPVQSGYTEDVIANGIGAANASTTLDVDGVSYNFVARDFQLTATSVPLTYGIPTDGIINSAVASTPGLTFQLGDLSGSNSLRISSSNTGSNTGTITFTNPVAAFKLYMLSTSGSGASTVNITVNFTDNTSQAFTGQSVPDWYDGNNYAIRGIGRILRNTNSLEASTTNPRLYQTVLNIDPANQNKPIQSVTITKTNSSGVANIFAFSADAYSTCVAPTLASVGAITANSALISWTVPAGTQAASHDIYYSTSATTPLSSAVPNYPGVTGTSYTIGNLSPSTNYYYWVRTNCSGGTGQSSWSFVGTFKTLCGAMIPPYTNDFASFPGSCWENLTGGTPATGPTGNGSSWTADGFLNVGTTGSARINLYSTNTIGWLKTVPFDLSAGGYRAKFNFGVTTYSGTAASTMGSDDVIHFMVSNDGGSTWDILKSWGTSNTPSNTSNEYTYDLVNNIGANTVFAFYGTDGTVDDTPDYNFYVDNFIVENAQLSTSEVKTTTPKINIHPNPFKDILYLSDTKDVNKITVGDALGRVVKSIDGFTKQIDLNELGTGLYFVTLYFKDGSKSTVKAIKK</sequence>
<evidence type="ECO:0000313" key="4">
    <source>
        <dbReference type="EMBL" id="AZB18301.1"/>
    </source>
</evidence>
<dbReference type="PROSITE" id="PS50853">
    <property type="entry name" value="FN3"/>
    <property type="match status" value="1"/>
</dbReference>
<feature type="signal peptide" evidence="2">
    <location>
        <begin position="1"/>
        <end position="26"/>
    </location>
</feature>
<dbReference type="InterPro" id="IPR036116">
    <property type="entry name" value="FN3_sf"/>
</dbReference>
<dbReference type="AlphaFoldDB" id="A0AAD0YX02"/>
<organism evidence="4 5">
    <name type="scientific">Chryseobacterium indologenes</name>
    <name type="common">Flavobacterium indologenes</name>
    <dbReference type="NCBI Taxonomy" id="253"/>
    <lineage>
        <taxon>Bacteria</taxon>
        <taxon>Pseudomonadati</taxon>
        <taxon>Bacteroidota</taxon>
        <taxon>Flavobacteriia</taxon>
        <taxon>Flavobacteriales</taxon>
        <taxon>Weeksellaceae</taxon>
        <taxon>Chryseobacterium group</taxon>
        <taxon>Chryseobacterium</taxon>
    </lineage>
</organism>
<reference evidence="4 5" key="1">
    <citation type="submission" date="2018-11" db="EMBL/GenBank/DDBJ databases">
        <title>Proposal to divide the Flavobacteriaceae and reorganize its genera based on Amino Acid Identity values calculated from whole genome sequences.</title>
        <authorList>
            <person name="Nicholson A.C."/>
            <person name="Gulvik C.A."/>
            <person name="Whitney A.M."/>
            <person name="Humrighouse B.W."/>
            <person name="Bell M."/>
            <person name="Holmes B."/>
            <person name="Steigerwalt A.G."/>
            <person name="Villarma A."/>
            <person name="Sheth M."/>
            <person name="Batra D."/>
            <person name="Pryor J."/>
            <person name="Bernardet J.-F."/>
            <person name="Hugo C."/>
            <person name="Kampfer P."/>
            <person name="Newman J."/>
            <person name="McQuiston J.R."/>
        </authorList>
    </citation>
    <scope>NUCLEOTIDE SEQUENCE [LARGE SCALE GENOMIC DNA]</scope>
    <source>
        <strain evidence="4 5">H5559</strain>
    </source>
</reference>
<keyword evidence="1 2" id="KW-0732">Signal</keyword>
<dbReference type="Pfam" id="PF00041">
    <property type="entry name" value="fn3"/>
    <property type="match status" value="1"/>
</dbReference>